<dbReference type="Gene3D" id="3.40.50.410">
    <property type="entry name" value="von Willebrand factor, type A domain"/>
    <property type="match status" value="1"/>
</dbReference>
<dbReference type="EMBL" id="CAUJNA010000025">
    <property type="protein sequence ID" value="CAJ1370547.1"/>
    <property type="molecule type" value="Genomic_DNA"/>
</dbReference>
<evidence type="ECO:0008006" key="3">
    <source>
        <dbReference type="Google" id="ProtNLM"/>
    </source>
</evidence>
<comment type="caution">
    <text evidence="1">The sequence shown here is derived from an EMBL/GenBank/DDBJ whole genome shotgun (WGS) entry which is preliminary data.</text>
</comment>
<gene>
    <name evidence="1" type="ORF">EVOR1521_LOCUS1101</name>
</gene>
<accession>A0AA36MKF7</accession>
<keyword evidence="2" id="KW-1185">Reference proteome</keyword>
<dbReference type="Proteomes" id="UP001178507">
    <property type="component" value="Unassembled WGS sequence"/>
</dbReference>
<name>A0AA36MKF7_9DINO</name>
<dbReference type="SUPFAM" id="SSF53300">
    <property type="entry name" value="vWA-like"/>
    <property type="match status" value="1"/>
</dbReference>
<evidence type="ECO:0000313" key="2">
    <source>
        <dbReference type="Proteomes" id="UP001178507"/>
    </source>
</evidence>
<evidence type="ECO:0000313" key="1">
    <source>
        <dbReference type="EMBL" id="CAJ1370547.1"/>
    </source>
</evidence>
<proteinExistence type="predicted"/>
<reference evidence="1" key="1">
    <citation type="submission" date="2023-08" db="EMBL/GenBank/DDBJ databases">
        <authorList>
            <person name="Chen Y."/>
            <person name="Shah S."/>
            <person name="Dougan E. K."/>
            <person name="Thang M."/>
            <person name="Chan C."/>
        </authorList>
    </citation>
    <scope>NUCLEOTIDE SEQUENCE</scope>
</reference>
<organism evidence="1 2">
    <name type="scientific">Effrenium voratum</name>
    <dbReference type="NCBI Taxonomy" id="2562239"/>
    <lineage>
        <taxon>Eukaryota</taxon>
        <taxon>Sar</taxon>
        <taxon>Alveolata</taxon>
        <taxon>Dinophyceae</taxon>
        <taxon>Suessiales</taxon>
        <taxon>Symbiodiniaceae</taxon>
        <taxon>Effrenium</taxon>
    </lineage>
</organism>
<sequence>MPKTSSVFGHGFSGVAKLTMSVPSPSGIDCDLCFQGEFLSSAWEAEKPHHPGLVVKAMEGMGASWTMANLMAEEAAGIALRVFLLDNSGSTQSPDGHVLQSDPHYQASRVLVPASRWDEIAAMALDQAEWNAASGVRCEFVLLNPPSSSPQEGRDYVTIDAALGNTKSQVAQLAQLLKKNPPRGATPLAARLRQIAARLRREVKDGGRIMLSVVTDGIPTSHLHDAKSEFMQELRKFASEFNTFMVIRLATDENDVVDYYNRIDEELELPLDILDDLAGEAKELKDCGNGWFAYTPLLHRIREGGTLAKLFDLLDERRLQLPEIAQLLELLFRGPEDPPFPRNASELYTLAEAKCYASATVFNGRCQRMTLPLDLKELKKALGLTTAQRIRKHVLRALCCSGNLPP</sequence>
<dbReference type="InterPro" id="IPR036465">
    <property type="entry name" value="vWFA_dom_sf"/>
</dbReference>
<dbReference type="AlphaFoldDB" id="A0AA36MKF7"/>
<protein>
    <recommendedName>
        <fullName evidence="3">VWFA domain-containing protein</fullName>
    </recommendedName>
</protein>